<proteinExistence type="predicted"/>
<organism evidence="1 2">
    <name type="scientific">Plebeiibacterium sediminum</name>
    <dbReference type="NCBI Taxonomy" id="2992112"/>
    <lineage>
        <taxon>Bacteria</taxon>
        <taxon>Pseudomonadati</taxon>
        <taxon>Bacteroidota</taxon>
        <taxon>Bacteroidia</taxon>
        <taxon>Marinilabiliales</taxon>
        <taxon>Marinilabiliaceae</taxon>
        <taxon>Plebeiibacterium</taxon>
    </lineage>
</organism>
<dbReference type="AlphaFoldDB" id="A0AAE3M5V5"/>
<keyword evidence="2" id="KW-1185">Reference proteome</keyword>
<dbReference type="EMBL" id="JAPDPJ010000035">
    <property type="protein sequence ID" value="MCW3787739.1"/>
    <property type="molecule type" value="Genomic_DNA"/>
</dbReference>
<accession>A0AAE3M5V5</accession>
<dbReference type="Proteomes" id="UP001209229">
    <property type="component" value="Unassembled WGS sequence"/>
</dbReference>
<dbReference type="RefSeq" id="WP_301191303.1">
    <property type="nucleotide sequence ID" value="NZ_JAPDPJ010000035.1"/>
</dbReference>
<gene>
    <name evidence="1" type="ORF">OM075_14780</name>
</gene>
<evidence type="ECO:0000313" key="1">
    <source>
        <dbReference type="EMBL" id="MCW3787739.1"/>
    </source>
</evidence>
<comment type="caution">
    <text evidence="1">The sequence shown here is derived from an EMBL/GenBank/DDBJ whole genome shotgun (WGS) entry which is preliminary data.</text>
</comment>
<protein>
    <submittedName>
        <fullName evidence="1">Uncharacterized protein</fullName>
    </submittedName>
</protein>
<reference evidence="1" key="1">
    <citation type="submission" date="2022-10" db="EMBL/GenBank/DDBJ databases">
        <authorList>
            <person name="Yu W.X."/>
        </authorList>
    </citation>
    <scope>NUCLEOTIDE SEQUENCE</scope>
    <source>
        <strain evidence="1">AAT</strain>
    </source>
</reference>
<name>A0AAE3M5V5_9BACT</name>
<evidence type="ECO:0000313" key="2">
    <source>
        <dbReference type="Proteomes" id="UP001209229"/>
    </source>
</evidence>
<sequence length="477" mass="56045">MSKRKKTNKQPQQLSPEKYIRQKARTLPVLECWVNEDWNQTKIANITVARKHSNGNISSASYLVDLYCLGVKDTGFQFNISPLDYEEFLEEMHSVYEFIKIDYKLAHNIIFAGYEFALNIDINPHAEFSKTTMYFLEEDNDNVDLIDIECGQNGKPVVIKNSDNFKEASILFNRLSESLGSDQIILKDESSPFDGDHEWDDDSDEKDDILYDLIYDDPETEREIDINNLKRLLNKEYNDNEEEESGKDLAIITDRLFYNYFGIDQVEDARDRIFGMFDMDIMATFPEQLIGFDQDNSPEQLEKLLICIDEIEEAEDPEVIKQKIKEFPDIPYFKYILIKELEFSATTKEEVKELLTQIQSYRKEHPDYRLLEVLEDKVIMMNEGESKLIKPLLETEQEDILYALYKERDALHPIEFFEIINAIAEYYISQQDFLNLDALLYALYADFPDSEDLYHHLSIKNIFMKTLLCSSVYMDKE</sequence>